<dbReference type="InterPro" id="IPR051918">
    <property type="entry name" value="STPP_CPPED1"/>
</dbReference>
<evidence type="ECO:0000313" key="2">
    <source>
        <dbReference type="EMBL" id="PYE48901.1"/>
    </source>
</evidence>
<name>A0A2V4V9Z5_PAEBA</name>
<dbReference type="AlphaFoldDB" id="A0A2V4V9Z5"/>
<dbReference type="PANTHER" id="PTHR43143:SF1">
    <property type="entry name" value="SERINE_THREONINE-PROTEIN PHOSPHATASE CPPED1"/>
    <property type="match status" value="1"/>
</dbReference>
<dbReference type="OrthoDB" id="1645838at2"/>
<sequence length="363" mass="41091">MRHEPSGLPERPLASFQVITDTHVRDEVNHIHNRHLEQALADIASFSRGSSGIMHVGDLTDRGLPGEYREWQRIRGKYEDQLADIYLTVGNHDIGAVIWQKPPQVLLELSESQVAEMLEQPVELEHAVNQTVEESAALIKRLSGSQYVMPDHVGHEAEAESTPAIAETITVARLWQRRFMDFEAATGMKGVYHDHWIDGYHYIFLGTEQPHPKDCEMSAEQLQWLELKLAEQAVPNRPIFLFLHQPLMDTVAGSLQEQGWYGVNQDAELKAVLAKYPQAIVFSGHTHWHLQAPHTMYDGAGQMPTMFNASSVAYLWTDADEHLEGSEGLHVDIYKDRVVVKGRDFAAGEWIEGAEYTVRYPPN</sequence>
<dbReference type="Proteomes" id="UP000247790">
    <property type="component" value="Unassembled WGS sequence"/>
</dbReference>
<dbReference type="GO" id="GO:0016787">
    <property type="term" value="F:hydrolase activity"/>
    <property type="evidence" value="ECO:0007669"/>
    <property type="project" value="InterPro"/>
</dbReference>
<evidence type="ECO:0000313" key="4">
    <source>
        <dbReference type="Proteomes" id="UP000247790"/>
    </source>
</evidence>
<evidence type="ECO:0000313" key="3">
    <source>
        <dbReference type="EMBL" id="QKS57689.1"/>
    </source>
</evidence>
<dbReference type="EMBL" id="QJSW01000007">
    <property type="protein sequence ID" value="PYE48901.1"/>
    <property type="molecule type" value="Genomic_DNA"/>
</dbReference>
<dbReference type="PANTHER" id="PTHR43143">
    <property type="entry name" value="METALLOPHOSPHOESTERASE, CALCINEURIN SUPERFAMILY"/>
    <property type="match status" value="1"/>
</dbReference>
<evidence type="ECO:0000313" key="5">
    <source>
        <dbReference type="Proteomes" id="UP000509327"/>
    </source>
</evidence>
<dbReference type="Gene3D" id="3.60.21.10">
    <property type="match status" value="2"/>
</dbReference>
<dbReference type="EMBL" id="CP054614">
    <property type="protein sequence ID" value="QKS57689.1"/>
    <property type="molecule type" value="Genomic_DNA"/>
</dbReference>
<organism evidence="2 4">
    <name type="scientific">Paenibacillus barcinonensis</name>
    <dbReference type="NCBI Taxonomy" id="198119"/>
    <lineage>
        <taxon>Bacteria</taxon>
        <taxon>Bacillati</taxon>
        <taxon>Bacillota</taxon>
        <taxon>Bacilli</taxon>
        <taxon>Bacillales</taxon>
        <taxon>Paenibacillaceae</taxon>
        <taxon>Paenibacillus</taxon>
    </lineage>
</organism>
<keyword evidence="5" id="KW-1185">Reference proteome</keyword>
<dbReference type="SUPFAM" id="SSF56300">
    <property type="entry name" value="Metallo-dependent phosphatases"/>
    <property type="match status" value="1"/>
</dbReference>
<feature type="domain" description="Calcineurin-like phosphoesterase" evidence="1">
    <location>
        <begin position="18"/>
        <end position="288"/>
    </location>
</feature>
<dbReference type="InterPro" id="IPR004843">
    <property type="entry name" value="Calcineurin-like_PHP"/>
</dbReference>
<reference evidence="2 4" key="1">
    <citation type="submission" date="2018-06" db="EMBL/GenBank/DDBJ databases">
        <title>Genomic Encyclopedia of Type Strains, Phase III (KMG-III): the genomes of soil and plant-associated and newly described type strains.</title>
        <authorList>
            <person name="Whitman W."/>
        </authorList>
    </citation>
    <scope>NUCLEOTIDE SEQUENCE [LARGE SCALE GENOMIC DNA]</scope>
    <source>
        <strain evidence="2 4">CECT 7022</strain>
    </source>
</reference>
<dbReference type="Pfam" id="PF00149">
    <property type="entry name" value="Metallophos"/>
    <property type="match status" value="1"/>
</dbReference>
<gene>
    <name evidence="2" type="ORF">DFQ00_107194</name>
    <name evidence="3" type="ORF">HUB98_16195</name>
</gene>
<proteinExistence type="predicted"/>
<evidence type="ECO:0000259" key="1">
    <source>
        <dbReference type="Pfam" id="PF00149"/>
    </source>
</evidence>
<dbReference type="InterPro" id="IPR029052">
    <property type="entry name" value="Metallo-depent_PP-like"/>
</dbReference>
<accession>A0A2V4V9Z5</accession>
<reference evidence="3 5" key="2">
    <citation type="submission" date="2020-06" db="EMBL/GenBank/DDBJ databases">
        <title>Complete genome of Paenibacillus barcinonensis KACC11450.</title>
        <authorList>
            <person name="Kim M."/>
            <person name="Park Y.-J."/>
            <person name="Shin J.-H."/>
        </authorList>
    </citation>
    <scope>NUCLEOTIDE SEQUENCE [LARGE SCALE GENOMIC DNA]</scope>
    <source>
        <strain evidence="3 5">KACC11450</strain>
    </source>
</reference>
<protein>
    <submittedName>
        <fullName evidence="2">Calcineurin-like phosphoesterase family protein</fullName>
    </submittedName>
    <submittedName>
        <fullName evidence="3">Metallophosphoesterase</fullName>
    </submittedName>
</protein>
<dbReference type="RefSeq" id="WP_110897048.1">
    <property type="nucleotide sequence ID" value="NZ_CP054614.1"/>
</dbReference>
<dbReference type="Proteomes" id="UP000509327">
    <property type="component" value="Chromosome"/>
</dbReference>